<evidence type="ECO:0000313" key="15">
    <source>
        <dbReference type="EMBL" id="ELR72324.1"/>
    </source>
</evidence>
<dbReference type="GO" id="GO:0016787">
    <property type="term" value="F:hydrolase activity"/>
    <property type="evidence" value="ECO:0007669"/>
    <property type="project" value="UniProtKB-KW"/>
</dbReference>
<evidence type="ECO:0000259" key="13">
    <source>
        <dbReference type="PROSITE" id="PS51192"/>
    </source>
</evidence>
<keyword evidence="5 15" id="KW-0347">Helicase</keyword>
<keyword evidence="4" id="KW-0378">Hydrolase</keyword>
<dbReference type="CDD" id="cd17920">
    <property type="entry name" value="DEXHc_RecQ"/>
    <property type="match status" value="1"/>
</dbReference>
<dbReference type="PATRIC" id="fig|1237149.3.peg.1560"/>
<dbReference type="GO" id="GO:0043138">
    <property type="term" value="F:3'-5' DNA helicase activity"/>
    <property type="evidence" value="ECO:0007669"/>
    <property type="project" value="UniProtKB-EC"/>
</dbReference>
<evidence type="ECO:0000256" key="5">
    <source>
        <dbReference type="ARBA" id="ARBA00022806"/>
    </source>
</evidence>
<dbReference type="GO" id="GO:0006310">
    <property type="term" value="P:DNA recombination"/>
    <property type="evidence" value="ECO:0007669"/>
    <property type="project" value="InterPro"/>
</dbReference>
<dbReference type="GO" id="GO:0005524">
    <property type="term" value="F:ATP binding"/>
    <property type="evidence" value="ECO:0007669"/>
    <property type="project" value="UniProtKB-KW"/>
</dbReference>
<dbReference type="GO" id="GO:0003677">
    <property type="term" value="F:DNA binding"/>
    <property type="evidence" value="ECO:0007669"/>
    <property type="project" value="UniProtKB-KW"/>
</dbReference>
<dbReference type="FunFam" id="3.40.50.300:FF:001389">
    <property type="entry name" value="ATP-dependent DNA helicase RecQ"/>
    <property type="match status" value="1"/>
</dbReference>
<keyword evidence="16" id="KW-1185">Reference proteome</keyword>
<dbReference type="GO" id="GO:0043590">
    <property type="term" value="C:bacterial nucleoid"/>
    <property type="evidence" value="ECO:0007669"/>
    <property type="project" value="TreeGrafter"/>
</dbReference>
<dbReference type="PANTHER" id="PTHR13710">
    <property type="entry name" value="DNA HELICASE RECQ FAMILY MEMBER"/>
    <property type="match status" value="1"/>
</dbReference>
<dbReference type="PANTHER" id="PTHR13710:SF105">
    <property type="entry name" value="ATP-DEPENDENT DNA HELICASE Q1"/>
    <property type="match status" value="1"/>
</dbReference>
<gene>
    <name evidence="15" type="ORF">C900_01606</name>
</gene>
<evidence type="ECO:0000256" key="3">
    <source>
        <dbReference type="ARBA" id="ARBA00022741"/>
    </source>
</evidence>
<dbReference type="InterPro" id="IPR014001">
    <property type="entry name" value="Helicase_ATP-bd"/>
</dbReference>
<dbReference type="SMART" id="SM00487">
    <property type="entry name" value="DEXDc"/>
    <property type="match status" value="1"/>
</dbReference>
<evidence type="ECO:0000256" key="10">
    <source>
        <dbReference type="ARBA" id="ARBA00034808"/>
    </source>
</evidence>
<dbReference type="Gene3D" id="3.40.50.300">
    <property type="entry name" value="P-loop containing nucleotide triphosphate hydrolases"/>
    <property type="match status" value="2"/>
</dbReference>
<evidence type="ECO:0000256" key="6">
    <source>
        <dbReference type="ARBA" id="ARBA00022840"/>
    </source>
</evidence>
<evidence type="ECO:0000259" key="14">
    <source>
        <dbReference type="PROSITE" id="PS51194"/>
    </source>
</evidence>
<dbReference type="OrthoDB" id="9763310at2"/>
<dbReference type="InterPro" id="IPR036388">
    <property type="entry name" value="WH-like_DNA-bd_sf"/>
</dbReference>
<evidence type="ECO:0000256" key="2">
    <source>
        <dbReference type="ARBA" id="ARBA00022723"/>
    </source>
</evidence>
<dbReference type="GO" id="GO:0030894">
    <property type="term" value="C:replisome"/>
    <property type="evidence" value="ECO:0007669"/>
    <property type="project" value="TreeGrafter"/>
</dbReference>
<dbReference type="eggNOG" id="COG0514">
    <property type="taxonomic scope" value="Bacteria"/>
</dbReference>
<dbReference type="InterPro" id="IPR032284">
    <property type="entry name" value="RecQ_Zn-bd"/>
</dbReference>
<evidence type="ECO:0000256" key="8">
    <source>
        <dbReference type="ARBA" id="ARBA00023235"/>
    </source>
</evidence>
<dbReference type="GO" id="GO:0046872">
    <property type="term" value="F:metal ion binding"/>
    <property type="evidence" value="ECO:0007669"/>
    <property type="project" value="UniProtKB-KW"/>
</dbReference>
<keyword evidence="6" id="KW-0067">ATP-binding</keyword>
<dbReference type="GO" id="GO:0006281">
    <property type="term" value="P:DNA repair"/>
    <property type="evidence" value="ECO:0007669"/>
    <property type="project" value="TreeGrafter"/>
</dbReference>
<keyword evidence="8" id="KW-0413">Isomerase</keyword>
<dbReference type="Pfam" id="PF16124">
    <property type="entry name" value="RecQ_Zn_bind"/>
    <property type="match status" value="1"/>
</dbReference>
<evidence type="ECO:0000256" key="12">
    <source>
        <dbReference type="ARBA" id="ARBA00044550"/>
    </source>
</evidence>
<dbReference type="InterPro" id="IPR027417">
    <property type="entry name" value="P-loop_NTPase"/>
</dbReference>
<dbReference type="InterPro" id="IPR001650">
    <property type="entry name" value="Helicase_C-like"/>
</dbReference>
<protein>
    <recommendedName>
        <fullName evidence="11">ATP-dependent DNA helicase RecQ</fullName>
        <ecNumber evidence="10">5.6.2.4</ecNumber>
    </recommendedName>
    <alternativeName>
        <fullName evidence="12">DNA 3'-5' helicase RecQ</fullName>
    </alternativeName>
</protein>
<feature type="domain" description="Helicase C-terminal" evidence="14">
    <location>
        <begin position="217"/>
        <end position="357"/>
    </location>
</feature>
<dbReference type="PROSITE" id="PS51192">
    <property type="entry name" value="HELICASE_ATP_BIND_1"/>
    <property type="match status" value="1"/>
</dbReference>
<comment type="catalytic activity">
    <reaction evidence="9">
        <text>Couples ATP hydrolysis with the unwinding of duplex DNA by translocating in the 3'-5' direction.</text>
        <dbReference type="EC" id="5.6.2.4"/>
    </reaction>
</comment>
<dbReference type="InterPro" id="IPR011545">
    <property type="entry name" value="DEAD/DEAH_box_helicase_dom"/>
</dbReference>
<sequence>MKQTLSILNRYWGYTAFRPVQEEIIDAVLAGEDVLALLPTGGGKSICFQVPAMAREGICIVVTPLIALMKDQVEQLTKRGIKAEAVFSGMSKKEIDIKLDNCIYGGVKFLYVSPERLQTDIFLERLKKMQVALLAVDEAHCISQWGYDFRPSYLRISDVRELIPDVNVVALTATATPEVRDDIQDKLLFVKKNVFQKSFARDNLSYAVRKVEGKEKKLLEIVRNVPGSAIIYTRTRKSTKEIAALLLKNGFSADFYHAGLPHEDRVAKQENWIRNKRRIMVATNAFGMGIDKPDVRLVVHMDLPQDLESYYQEAGRAGRDERKAFAVVIYESVDIDDLRNRVQQQYPSINYMKKVYQCMANYYKMAVGSGMGQSFDFEIQDFSDNYKLDHIEVYYALKKLEEEELIQFNESFYNPSQLHMAVDNKALYEFQIANAKFDYFIKMLLRVYGGELFNNFVKVSEAQLAKMLETTETEIVKALEKLGEYGIVNYDRKKEKPQVVFTVPRQDANNLALNKVRLAQRESNAKQKMEAIIAYVTHEKACRTRLILDYFGETSYDSCGICDVCVSLKHNKKDHDIDQYHLQARHLLGEQPLTMEELMDNINPKNRDAFLEVMREMVDAGEVSYDDQWRLVLVISQ</sequence>
<keyword evidence="3" id="KW-0547">Nucleotide-binding</keyword>
<evidence type="ECO:0000313" key="16">
    <source>
        <dbReference type="Proteomes" id="UP000011135"/>
    </source>
</evidence>
<dbReference type="Proteomes" id="UP000011135">
    <property type="component" value="Unassembled WGS sequence"/>
</dbReference>
<dbReference type="EC" id="5.6.2.4" evidence="10"/>
<dbReference type="GO" id="GO:0005737">
    <property type="term" value="C:cytoplasm"/>
    <property type="evidence" value="ECO:0007669"/>
    <property type="project" value="TreeGrafter"/>
</dbReference>
<accession>L8JXH4</accession>
<dbReference type="RefSeq" id="WP_009579041.1">
    <property type="nucleotide sequence ID" value="NZ_AMZN01000024.1"/>
</dbReference>
<dbReference type="AlphaFoldDB" id="L8JXH4"/>
<dbReference type="InterPro" id="IPR004589">
    <property type="entry name" value="DNA_helicase_ATP-dep_RecQ"/>
</dbReference>
<proteinExistence type="inferred from homology"/>
<organism evidence="15 16">
    <name type="scientific">Fulvivirga imtechensis AK7</name>
    <dbReference type="NCBI Taxonomy" id="1237149"/>
    <lineage>
        <taxon>Bacteria</taxon>
        <taxon>Pseudomonadati</taxon>
        <taxon>Bacteroidota</taxon>
        <taxon>Cytophagia</taxon>
        <taxon>Cytophagales</taxon>
        <taxon>Fulvivirgaceae</taxon>
        <taxon>Fulvivirga</taxon>
    </lineage>
</organism>
<dbReference type="SUPFAM" id="SSF52540">
    <property type="entry name" value="P-loop containing nucleoside triphosphate hydrolases"/>
    <property type="match status" value="1"/>
</dbReference>
<keyword evidence="2" id="KW-0479">Metal-binding</keyword>
<evidence type="ECO:0000256" key="7">
    <source>
        <dbReference type="ARBA" id="ARBA00023125"/>
    </source>
</evidence>
<dbReference type="EMBL" id="AMZN01000024">
    <property type="protein sequence ID" value="ELR72324.1"/>
    <property type="molecule type" value="Genomic_DNA"/>
</dbReference>
<name>L8JXH4_9BACT</name>
<dbReference type="STRING" id="1237149.C900_01606"/>
<evidence type="ECO:0000256" key="4">
    <source>
        <dbReference type="ARBA" id="ARBA00022801"/>
    </source>
</evidence>
<dbReference type="Gene3D" id="1.10.10.10">
    <property type="entry name" value="Winged helix-like DNA-binding domain superfamily/Winged helix DNA-binding domain"/>
    <property type="match status" value="1"/>
</dbReference>
<dbReference type="SMART" id="SM00490">
    <property type="entry name" value="HELICc"/>
    <property type="match status" value="1"/>
</dbReference>
<dbReference type="PROSITE" id="PS51194">
    <property type="entry name" value="HELICASE_CTER"/>
    <property type="match status" value="1"/>
</dbReference>
<comment type="similarity">
    <text evidence="1">Belongs to the helicase family. RecQ subfamily.</text>
</comment>
<dbReference type="Pfam" id="PF00271">
    <property type="entry name" value="Helicase_C"/>
    <property type="match status" value="1"/>
</dbReference>
<dbReference type="GO" id="GO:0009378">
    <property type="term" value="F:four-way junction helicase activity"/>
    <property type="evidence" value="ECO:0007669"/>
    <property type="project" value="TreeGrafter"/>
</dbReference>
<keyword evidence="7" id="KW-0238">DNA-binding</keyword>
<dbReference type="Pfam" id="PF00270">
    <property type="entry name" value="DEAD"/>
    <property type="match status" value="1"/>
</dbReference>
<evidence type="ECO:0000256" key="1">
    <source>
        <dbReference type="ARBA" id="ARBA00005446"/>
    </source>
</evidence>
<feature type="domain" description="Helicase ATP-binding" evidence="13">
    <location>
        <begin position="25"/>
        <end position="193"/>
    </location>
</feature>
<evidence type="ECO:0000256" key="9">
    <source>
        <dbReference type="ARBA" id="ARBA00034617"/>
    </source>
</evidence>
<evidence type="ECO:0000256" key="11">
    <source>
        <dbReference type="ARBA" id="ARBA00044535"/>
    </source>
</evidence>
<comment type="caution">
    <text evidence="15">The sequence shown here is derived from an EMBL/GenBank/DDBJ whole genome shotgun (WGS) entry which is preliminary data.</text>
</comment>
<dbReference type="NCBIfam" id="TIGR00614">
    <property type="entry name" value="recQ_fam"/>
    <property type="match status" value="1"/>
</dbReference>
<reference evidence="15 16" key="1">
    <citation type="submission" date="2012-12" db="EMBL/GenBank/DDBJ databases">
        <title>Genome assembly of Fulvivirga imtechensis AK7.</title>
        <authorList>
            <person name="Nupur N."/>
            <person name="Khatri I."/>
            <person name="Kumar R."/>
            <person name="Subramanian S."/>
            <person name="Pinnaka A."/>
        </authorList>
    </citation>
    <scope>NUCLEOTIDE SEQUENCE [LARGE SCALE GENOMIC DNA]</scope>
    <source>
        <strain evidence="15 16">AK7</strain>
    </source>
</reference>